<dbReference type="EMBL" id="JABSTV010001245">
    <property type="protein sequence ID" value="KAH7982259.1"/>
    <property type="molecule type" value="Genomic_DNA"/>
</dbReference>
<sequence>MAVLWPEQHLSDGRLFWTMFTAMQSKLHHQRIMQASVVQAIRNFQREREHPDQRRCRLMLGAALLVAREKANMDVSVYKHGGMKRQDTVMRKAISLDKRVAIALYRLATSAEERTVANLFGVSRSSVDLIFREFCGALSPISLHAGNEHLRQFVAVTGFPQCVRALDVCHIERRYRFTYVNVGSPGKNHDAAVFESSRLPKVLASELFQLEEKIVEGNTPRFAWARVSGCVNDALVVGASLSTRLTDAALIALVDGSVAATLVIVVLRLRLEFHLRLNEVTPVTPSSNASPGVSSME</sequence>
<proteinExistence type="predicted"/>
<keyword evidence="2" id="KW-1185">Reference proteome</keyword>
<dbReference type="AlphaFoldDB" id="A0A9D4QH72"/>
<dbReference type="Proteomes" id="UP000821837">
    <property type="component" value="Chromosome 1"/>
</dbReference>
<comment type="caution">
    <text evidence="1">The sequence shown here is derived from an EMBL/GenBank/DDBJ whole genome shotgun (WGS) entry which is preliminary data.</text>
</comment>
<evidence type="ECO:0000313" key="1">
    <source>
        <dbReference type="EMBL" id="KAH7982259.1"/>
    </source>
</evidence>
<organism evidence="1 2">
    <name type="scientific">Rhipicephalus sanguineus</name>
    <name type="common">Brown dog tick</name>
    <name type="synonym">Ixodes sanguineus</name>
    <dbReference type="NCBI Taxonomy" id="34632"/>
    <lineage>
        <taxon>Eukaryota</taxon>
        <taxon>Metazoa</taxon>
        <taxon>Ecdysozoa</taxon>
        <taxon>Arthropoda</taxon>
        <taxon>Chelicerata</taxon>
        <taxon>Arachnida</taxon>
        <taxon>Acari</taxon>
        <taxon>Parasitiformes</taxon>
        <taxon>Ixodida</taxon>
        <taxon>Ixodoidea</taxon>
        <taxon>Ixodidae</taxon>
        <taxon>Rhipicephalinae</taxon>
        <taxon>Rhipicephalus</taxon>
        <taxon>Rhipicephalus</taxon>
    </lineage>
</organism>
<evidence type="ECO:0000313" key="2">
    <source>
        <dbReference type="Proteomes" id="UP000821837"/>
    </source>
</evidence>
<accession>A0A9D4QH72</accession>
<protein>
    <submittedName>
        <fullName evidence="1">Uncharacterized protein</fullName>
    </submittedName>
</protein>
<reference evidence="1" key="2">
    <citation type="submission" date="2021-09" db="EMBL/GenBank/DDBJ databases">
        <authorList>
            <person name="Jia N."/>
            <person name="Wang J."/>
            <person name="Shi W."/>
            <person name="Du L."/>
            <person name="Sun Y."/>
            <person name="Zhan W."/>
            <person name="Jiang J."/>
            <person name="Wang Q."/>
            <person name="Zhang B."/>
            <person name="Ji P."/>
            <person name="Sakyi L.B."/>
            <person name="Cui X."/>
            <person name="Yuan T."/>
            <person name="Jiang B."/>
            <person name="Yang W."/>
            <person name="Lam T.T.-Y."/>
            <person name="Chang Q."/>
            <person name="Ding S."/>
            <person name="Wang X."/>
            <person name="Zhu J."/>
            <person name="Ruan X."/>
            <person name="Zhao L."/>
            <person name="Wei J."/>
            <person name="Que T."/>
            <person name="Du C."/>
            <person name="Cheng J."/>
            <person name="Dai P."/>
            <person name="Han X."/>
            <person name="Huang E."/>
            <person name="Gao Y."/>
            <person name="Liu J."/>
            <person name="Shao H."/>
            <person name="Ye R."/>
            <person name="Li L."/>
            <person name="Wei W."/>
            <person name="Wang X."/>
            <person name="Wang C."/>
            <person name="Huo Q."/>
            <person name="Li W."/>
            <person name="Guo W."/>
            <person name="Chen H."/>
            <person name="Chen S."/>
            <person name="Zhou L."/>
            <person name="Zhou L."/>
            <person name="Ni X."/>
            <person name="Tian J."/>
            <person name="Zhou Y."/>
            <person name="Sheng Y."/>
            <person name="Liu T."/>
            <person name="Pan Y."/>
            <person name="Xia L."/>
            <person name="Li J."/>
            <person name="Zhao F."/>
            <person name="Cao W."/>
        </authorList>
    </citation>
    <scope>NUCLEOTIDE SEQUENCE</scope>
    <source>
        <strain evidence="1">Rsan-2018</strain>
        <tissue evidence="1">Larvae</tissue>
    </source>
</reference>
<name>A0A9D4QH72_RHISA</name>
<reference evidence="1" key="1">
    <citation type="journal article" date="2020" name="Cell">
        <title>Large-Scale Comparative Analyses of Tick Genomes Elucidate Their Genetic Diversity and Vector Capacities.</title>
        <authorList>
            <consortium name="Tick Genome and Microbiome Consortium (TIGMIC)"/>
            <person name="Jia N."/>
            <person name="Wang J."/>
            <person name="Shi W."/>
            <person name="Du L."/>
            <person name="Sun Y."/>
            <person name="Zhan W."/>
            <person name="Jiang J.F."/>
            <person name="Wang Q."/>
            <person name="Zhang B."/>
            <person name="Ji P."/>
            <person name="Bell-Sakyi L."/>
            <person name="Cui X.M."/>
            <person name="Yuan T.T."/>
            <person name="Jiang B.G."/>
            <person name="Yang W.F."/>
            <person name="Lam T.T."/>
            <person name="Chang Q.C."/>
            <person name="Ding S.J."/>
            <person name="Wang X.J."/>
            <person name="Zhu J.G."/>
            <person name="Ruan X.D."/>
            <person name="Zhao L."/>
            <person name="Wei J.T."/>
            <person name="Ye R.Z."/>
            <person name="Que T.C."/>
            <person name="Du C.H."/>
            <person name="Zhou Y.H."/>
            <person name="Cheng J.X."/>
            <person name="Dai P.F."/>
            <person name="Guo W.B."/>
            <person name="Han X.H."/>
            <person name="Huang E.J."/>
            <person name="Li L.F."/>
            <person name="Wei W."/>
            <person name="Gao Y.C."/>
            <person name="Liu J.Z."/>
            <person name="Shao H.Z."/>
            <person name="Wang X."/>
            <person name="Wang C.C."/>
            <person name="Yang T.C."/>
            <person name="Huo Q.B."/>
            <person name="Li W."/>
            <person name="Chen H.Y."/>
            <person name="Chen S.E."/>
            <person name="Zhou L.G."/>
            <person name="Ni X.B."/>
            <person name="Tian J.H."/>
            <person name="Sheng Y."/>
            <person name="Liu T."/>
            <person name="Pan Y.S."/>
            <person name="Xia L.Y."/>
            <person name="Li J."/>
            <person name="Zhao F."/>
            <person name="Cao W.C."/>
        </authorList>
    </citation>
    <scope>NUCLEOTIDE SEQUENCE</scope>
    <source>
        <strain evidence="1">Rsan-2018</strain>
    </source>
</reference>
<dbReference type="VEuPathDB" id="VectorBase:RSAN_044125"/>
<gene>
    <name evidence="1" type="ORF">HPB52_003548</name>
</gene>